<dbReference type="PANTHER" id="PTHR38011">
    <property type="entry name" value="DIHYDROFOLATE REDUCTASE FAMILY PROTEIN (AFU_ORTHOLOGUE AFUA_8G06820)"/>
    <property type="match status" value="1"/>
</dbReference>
<reference evidence="2 3" key="1">
    <citation type="submission" date="2009-02" db="EMBL/GenBank/DDBJ databases">
        <title>Sequencing of the draft genome and assembly of Lutiella nitroferrum 2002.</title>
        <authorList>
            <consortium name="US DOE Joint Genome Institute (JGI-PGF)"/>
            <person name="Lucas S."/>
            <person name="Copeland A."/>
            <person name="Lapidus A."/>
            <person name="Glavina del Rio T."/>
            <person name="Tice H."/>
            <person name="Bruce D."/>
            <person name="Goodwin L."/>
            <person name="Pitluck S."/>
            <person name="Larimer F."/>
            <person name="Land M.L."/>
            <person name="Hauser L."/>
            <person name="Coates J.D."/>
        </authorList>
    </citation>
    <scope>NUCLEOTIDE SEQUENCE [LARGE SCALE GENOMIC DNA]</scope>
    <source>
        <strain evidence="2 3">2002</strain>
    </source>
</reference>
<dbReference type="InterPro" id="IPR002734">
    <property type="entry name" value="RibDG_C"/>
</dbReference>
<protein>
    <submittedName>
        <fullName evidence="2">Bifunctional deaminase-reductase domain protein</fullName>
    </submittedName>
</protein>
<dbReference type="InterPro" id="IPR050765">
    <property type="entry name" value="Riboflavin_Biosynth_HTPR"/>
</dbReference>
<dbReference type="GO" id="GO:0008703">
    <property type="term" value="F:5-amino-6-(5-phosphoribosylamino)uracil reductase activity"/>
    <property type="evidence" value="ECO:0007669"/>
    <property type="project" value="InterPro"/>
</dbReference>
<comment type="caution">
    <text evidence="2">The sequence shown here is derived from an EMBL/GenBank/DDBJ whole genome shotgun (WGS) entry which is preliminary data.</text>
</comment>
<evidence type="ECO:0000259" key="1">
    <source>
        <dbReference type="Pfam" id="PF01872"/>
    </source>
</evidence>
<feature type="domain" description="Bacterial bifunctional deaminase-reductase C-terminal" evidence="1">
    <location>
        <begin position="2"/>
        <end position="200"/>
    </location>
</feature>
<dbReference type="AlphaFoldDB" id="B9Z1N7"/>
<dbReference type="SUPFAM" id="SSF53597">
    <property type="entry name" value="Dihydrofolate reductase-like"/>
    <property type="match status" value="1"/>
</dbReference>
<dbReference type="RefSeq" id="WP_008953292.1">
    <property type="nucleotide sequence ID" value="NZ_ACIS01000003.1"/>
</dbReference>
<dbReference type="EMBL" id="ACIS01000003">
    <property type="protein sequence ID" value="EEG09332.1"/>
    <property type="molecule type" value="Genomic_DNA"/>
</dbReference>
<organism evidence="2 3">
    <name type="scientific">Pseudogulbenkiania ferrooxidans 2002</name>
    <dbReference type="NCBI Taxonomy" id="279714"/>
    <lineage>
        <taxon>Bacteria</taxon>
        <taxon>Pseudomonadati</taxon>
        <taxon>Pseudomonadota</taxon>
        <taxon>Betaproteobacteria</taxon>
        <taxon>Neisseriales</taxon>
        <taxon>Chromobacteriaceae</taxon>
        <taxon>Pseudogulbenkiania</taxon>
    </lineage>
</organism>
<gene>
    <name evidence="2" type="ORF">FuraDRAFT_1272</name>
</gene>
<evidence type="ECO:0000313" key="3">
    <source>
        <dbReference type="Proteomes" id="UP000003165"/>
    </source>
</evidence>
<evidence type="ECO:0000313" key="2">
    <source>
        <dbReference type="EMBL" id="EEG09332.1"/>
    </source>
</evidence>
<keyword evidence="3" id="KW-1185">Reference proteome</keyword>
<dbReference type="Proteomes" id="UP000003165">
    <property type="component" value="Unassembled WGS sequence"/>
</dbReference>
<dbReference type="GO" id="GO:0009231">
    <property type="term" value="P:riboflavin biosynthetic process"/>
    <property type="evidence" value="ECO:0007669"/>
    <property type="project" value="InterPro"/>
</dbReference>
<dbReference type="Pfam" id="PF01872">
    <property type="entry name" value="RibD_C"/>
    <property type="match status" value="1"/>
</dbReference>
<dbReference type="Gene3D" id="3.40.430.10">
    <property type="entry name" value="Dihydrofolate Reductase, subunit A"/>
    <property type="match status" value="1"/>
</dbReference>
<dbReference type="InterPro" id="IPR024072">
    <property type="entry name" value="DHFR-like_dom_sf"/>
</dbReference>
<proteinExistence type="predicted"/>
<sequence length="208" mass="23215">MRKIIVSEFVTLDGVMEAPDGEPGHPHSGWVRDFMGPEQLRYKLDEVLEAESLLIGRITYESFTAAWPQRSQPGHGADPDLERVAEQRSEMQQFADKMNAMPKHVVSTTLRDPQWNNAHVIGGDVAGEIARLQQQEGGPMLVIGSRMLVHTLMAHDLVDEYRIMIFPVLLGSGRRLFPDSPDKTVLRLTDSRVFPSGVVVHSYCRAAG</sequence>
<accession>B9Z1N7</accession>
<dbReference type="eggNOG" id="COG0262">
    <property type="taxonomic scope" value="Bacteria"/>
</dbReference>
<dbReference type="PANTHER" id="PTHR38011:SF11">
    <property type="entry name" value="2,5-DIAMINO-6-RIBOSYLAMINO-4(3H)-PYRIMIDINONE 5'-PHOSPHATE REDUCTASE"/>
    <property type="match status" value="1"/>
</dbReference>
<name>B9Z1N7_9NEIS</name>